<dbReference type="PANTHER" id="PTHR33734">
    <property type="entry name" value="LYSM DOMAIN-CONTAINING GPI-ANCHORED PROTEIN 2"/>
    <property type="match status" value="1"/>
</dbReference>
<evidence type="ECO:0000313" key="4">
    <source>
        <dbReference type="Proteomes" id="UP000621560"/>
    </source>
</evidence>
<dbReference type="Pfam" id="PF01476">
    <property type="entry name" value="LysM"/>
    <property type="match status" value="3"/>
</dbReference>
<dbReference type="PANTHER" id="PTHR33734:SF22">
    <property type="entry name" value="MEMBRANE-BOUND LYTIC MUREIN TRANSGLYCOSYLASE D"/>
    <property type="match status" value="1"/>
</dbReference>
<dbReference type="SUPFAM" id="SSF54106">
    <property type="entry name" value="LysM domain"/>
    <property type="match status" value="2"/>
</dbReference>
<keyword evidence="4" id="KW-1185">Reference proteome</keyword>
<dbReference type="Gene3D" id="3.10.350.10">
    <property type="entry name" value="LysM domain"/>
    <property type="match status" value="3"/>
</dbReference>
<reference evidence="3" key="1">
    <citation type="submission" date="2020-09" db="EMBL/GenBank/DDBJ databases">
        <title>A novel bacterium of genus Paenibacillus, isolated from South China Sea.</title>
        <authorList>
            <person name="Huang H."/>
            <person name="Mo K."/>
            <person name="Hu Y."/>
        </authorList>
    </citation>
    <scope>NUCLEOTIDE SEQUENCE</scope>
    <source>
        <strain evidence="3">IB182496</strain>
    </source>
</reference>
<dbReference type="AlphaFoldDB" id="A0A927BU05"/>
<dbReference type="SMART" id="SM00257">
    <property type="entry name" value="LysM"/>
    <property type="match status" value="3"/>
</dbReference>
<dbReference type="PROSITE" id="PS51782">
    <property type="entry name" value="LYSM"/>
    <property type="match status" value="3"/>
</dbReference>
<dbReference type="Proteomes" id="UP000621560">
    <property type="component" value="Unassembled WGS sequence"/>
</dbReference>
<proteinExistence type="predicted"/>
<organism evidence="3 4">
    <name type="scientific">Paenibacillus sabuli</name>
    <dbReference type="NCBI Taxonomy" id="2772509"/>
    <lineage>
        <taxon>Bacteria</taxon>
        <taxon>Bacillati</taxon>
        <taxon>Bacillota</taxon>
        <taxon>Bacilli</taxon>
        <taxon>Bacillales</taxon>
        <taxon>Paenibacillaceae</taxon>
        <taxon>Paenibacillus</taxon>
    </lineage>
</organism>
<evidence type="ECO:0000259" key="2">
    <source>
        <dbReference type="PROSITE" id="PS51782"/>
    </source>
</evidence>
<feature type="compositionally biased region" description="Low complexity" evidence="1">
    <location>
        <begin position="117"/>
        <end position="187"/>
    </location>
</feature>
<dbReference type="InterPro" id="IPR036779">
    <property type="entry name" value="LysM_dom_sf"/>
</dbReference>
<evidence type="ECO:0000313" key="3">
    <source>
        <dbReference type="EMBL" id="MBD2845499.1"/>
    </source>
</evidence>
<feature type="domain" description="LysM" evidence="2">
    <location>
        <begin position="194"/>
        <end position="241"/>
    </location>
</feature>
<feature type="compositionally biased region" description="Polar residues" evidence="1">
    <location>
        <begin position="49"/>
        <end position="58"/>
    </location>
</feature>
<comment type="caution">
    <text evidence="3">The sequence shown here is derived from an EMBL/GenBank/DDBJ whole genome shotgun (WGS) entry which is preliminary data.</text>
</comment>
<feature type="compositionally biased region" description="Low complexity" evidence="1">
    <location>
        <begin position="90"/>
        <end position="106"/>
    </location>
</feature>
<feature type="domain" description="LysM" evidence="2">
    <location>
        <begin position="354"/>
        <end position="401"/>
    </location>
</feature>
<feature type="compositionally biased region" description="Low complexity" evidence="1">
    <location>
        <begin position="65"/>
        <end position="78"/>
    </location>
</feature>
<dbReference type="EMBL" id="JACXIZ010000016">
    <property type="protein sequence ID" value="MBD2845499.1"/>
    <property type="molecule type" value="Genomic_DNA"/>
</dbReference>
<gene>
    <name evidence="3" type="ORF">IDH44_09890</name>
</gene>
<feature type="region of interest" description="Disordered" evidence="1">
    <location>
        <begin position="90"/>
        <end position="187"/>
    </location>
</feature>
<feature type="domain" description="LysM" evidence="2">
    <location>
        <begin position="266"/>
        <end position="313"/>
    </location>
</feature>
<sequence length="405" mass="40676">MQRMMVGLGIAVVLSLAVMCGMLYNMYLTTRTGLEHVALAAGAMNNDTVQTDGQTNESGDLALEPANDNTAGAADASAAKAQAVAEPVGAAERAGADAPSAANAPAKVEQAKADSGAAAGVPNAEAAAPSATDATMESDGAGAPPASSEESAAVEAPAEPSTAVAGGKTAVSTASAEQAAEEGASQQPALELPTVYTVQEGDSLTSIAAAYYGSAQYVAALAEYNHLIFINTMKAGTTLELPTVDTLVAETSSLTRPDYTEVELPATYLVQSGDTLIHLSKQFYGTGAHAEAIALHNGLDETGALKAGSSLEIPALENARTAQGKEASPTSSASSEATAPASEEASAPAAASAQQHTVQKGETLYSIALLYYGSASQASLIVEANTLQDSDRLKAGDVLVIPATQ</sequence>
<feature type="region of interest" description="Disordered" evidence="1">
    <location>
        <begin position="49"/>
        <end position="78"/>
    </location>
</feature>
<protein>
    <submittedName>
        <fullName evidence="3">LysM peptidoglycan-binding domain-containing protein</fullName>
    </submittedName>
</protein>
<dbReference type="CDD" id="cd00118">
    <property type="entry name" value="LysM"/>
    <property type="match status" value="3"/>
</dbReference>
<dbReference type="InterPro" id="IPR018392">
    <property type="entry name" value="LysM"/>
</dbReference>
<dbReference type="RefSeq" id="WP_190917148.1">
    <property type="nucleotide sequence ID" value="NZ_JACXIZ010000016.1"/>
</dbReference>
<feature type="region of interest" description="Disordered" evidence="1">
    <location>
        <begin position="319"/>
        <end position="355"/>
    </location>
</feature>
<name>A0A927BU05_9BACL</name>
<accession>A0A927BU05</accession>
<evidence type="ECO:0000256" key="1">
    <source>
        <dbReference type="SAM" id="MobiDB-lite"/>
    </source>
</evidence>
<feature type="compositionally biased region" description="Low complexity" evidence="1">
    <location>
        <begin position="326"/>
        <end position="353"/>
    </location>
</feature>